<keyword evidence="1" id="KW-0472">Membrane</keyword>
<accession>F3GL48</accession>
<proteinExistence type="predicted"/>
<evidence type="ECO:0000313" key="4">
    <source>
        <dbReference type="Proteomes" id="UP000004986"/>
    </source>
</evidence>
<keyword evidence="1" id="KW-0812">Transmembrane</keyword>
<evidence type="ECO:0000256" key="1">
    <source>
        <dbReference type="SAM" id="Phobius"/>
    </source>
</evidence>
<dbReference type="Gene3D" id="3.30.450.20">
    <property type="entry name" value="PAS domain"/>
    <property type="match status" value="1"/>
</dbReference>
<gene>
    <name evidence="3" type="ORF">PSYPI_38222</name>
</gene>
<dbReference type="InterPro" id="IPR013767">
    <property type="entry name" value="PAS_fold"/>
</dbReference>
<protein>
    <submittedName>
        <fullName evidence="3">PAS protein</fullName>
    </submittedName>
</protein>
<evidence type="ECO:0000259" key="2">
    <source>
        <dbReference type="PROSITE" id="PS50112"/>
    </source>
</evidence>
<name>F3GL48_PSESJ</name>
<keyword evidence="4" id="KW-1185">Reference proteome</keyword>
<dbReference type="AlphaFoldDB" id="F3GL48"/>
<dbReference type="InterPro" id="IPR035965">
    <property type="entry name" value="PAS-like_dom_sf"/>
</dbReference>
<dbReference type="CDD" id="cd00130">
    <property type="entry name" value="PAS"/>
    <property type="match status" value="1"/>
</dbReference>
<organism evidence="3 4">
    <name type="scientific">Pseudomonas syringae pv. pisi str. 1704B</name>
    <dbReference type="NCBI Taxonomy" id="629263"/>
    <lineage>
        <taxon>Bacteria</taxon>
        <taxon>Pseudomonadati</taxon>
        <taxon>Pseudomonadota</taxon>
        <taxon>Gammaproteobacteria</taxon>
        <taxon>Pseudomonadales</taxon>
        <taxon>Pseudomonadaceae</taxon>
        <taxon>Pseudomonas</taxon>
        <taxon>Pseudomonas syringae</taxon>
    </lineage>
</organism>
<dbReference type="EMBL" id="AEAI01002529">
    <property type="protein sequence ID" value="EGH47801.1"/>
    <property type="molecule type" value="Genomic_DNA"/>
</dbReference>
<dbReference type="Pfam" id="PF00989">
    <property type="entry name" value="PAS"/>
    <property type="match status" value="1"/>
</dbReference>
<feature type="transmembrane region" description="Helical" evidence="1">
    <location>
        <begin position="12"/>
        <end position="33"/>
    </location>
</feature>
<dbReference type="Proteomes" id="UP000004986">
    <property type="component" value="Unassembled WGS sequence"/>
</dbReference>
<dbReference type="GO" id="GO:0006355">
    <property type="term" value="P:regulation of DNA-templated transcription"/>
    <property type="evidence" value="ECO:0007669"/>
    <property type="project" value="InterPro"/>
</dbReference>
<dbReference type="SUPFAM" id="SSF55785">
    <property type="entry name" value="PYP-like sensor domain (PAS domain)"/>
    <property type="match status" value="1"/>
</dbReference>
<comment type="caution">
    <text evidence="3">The sequence shown here is derived from an EMBL/GenBank/DDBJ whole genome shotgun (WGS) entry which is preliminary data.</text>
</comment>
<keyword evidence="1" id="KW-1133">Transmembrane helix</keyword>
<dbReference type="NCBIfam" id="TIGR00229">
    <property type="entry name" value="sensory_box"/>
    <property type="match status" value="1"/>
</dbReference>
<dbReference type="InterPro" id="IPR000014">
    <property type="entry name" value="PAS"/>
</dbReference>
<evidence type="ECO:0000313" key="3">
    <source>
        <dbReference type="EMBL" id="EGH47801.1"/>
    </source>
</evidence>
<sequence>TEAAAATRERLLLSTLLAAACGIFGAILAVLMLSKGIVARVHQVQRNAQRLALGHPLLPQPPEKDEIGQLGTRLVEAGQLLAERERALRDNEERLRLIIEGVKDYGIFALDRNGYITTWNAGAERIKGYTEQEIIGQHFSVFYLQQECPQHPDMALHEATVNGRYT</sequence>
<dbReference type="SMART" id="SM00091">
    <property type="entry name" value="PAS"/>
    <property type="match status" value="1"/>
</dbReference>
<feature type="non-terminal residue" evidence="3">
    <location>
        <position position="1"/>
    </location>
</feature>
<dbReference type="Gene3D" id="6.10.340.10">
    <property type="match status" value="1"/>
</dbReference>
<feature type="non-terminal residue" evidence="3">
    <location>
        <position position="166"/>
    </location>
</feature>
<feature type="domain" description="PAS" evidence="2">
    <location>
        <begin position="91"/>
        <end position="147"/>
    </location>
</feature>
<reference evidence="3 4" key="1">
    <citation type="journal article" date="2011" name="PLoS Pathog.">
        <title>Dynamic evolution of pathogenicity revealed by sequencing and comparative genomics of 19 Pseudomonas syringae isolates.</title>
        <authorList>
            <person name="Baltrus D.A."/>
            <person name="Nishimura M.T."/>
            <person name="Romanchuk A."/>
            <person name="Chang J.H."/>
            <person name="Mukhtar M.S."/>
            <person name="Cherkis K."/>
            <person name="Roach J."/>
            <person name="Grant S.R."/>
            <person name="Jones C.D."/>
            <person name="Dangl J.L."/>
        </authorList>
    </citation>
    <scope>NUCLEOTIDE SEQUENCE [LARGE SCALE GENOMIC DNA]</scope>
    <source>
        <strain evidence="3 4">1704B</strain>
    </source>
</reference>
<dbReference type="PROSITE" id="PS50112">
    <property type="entry name" value="PAS"/>
    <property type="match status" value="1"/>
</dbReference>